<dbReference type="OrthoDB" id="427480at2759"/>
<dbReference type="Pfam" id="PF03109">
    <property type="entry name" value="ABC1"/>
    <property type="match status" value="2"/>
</dbReference>
<dbReference type="InterPro" id="IPR011009">
    <property type="entry name" value="Kinase-like_dom_sf"/>
</dbReference>
<evidence type="ECO:0000313" key="4">
    <source>
        <dbReference type="Proteomes" id="UP000559027"/>
    </source>
</evidence>
<comment type="caution">
    <text evidence="3">The sequence shown here is derived from an EMBL/GenBank/DDBJ whole genome shotgun (WGS) entry which is preliminary data.</text>
</comment>
<evidence type="ECO:0000313" key="3">
    <source>
        <dbReference type="EMBL" id="KAF5350128.1"/>
    </source>
</evidence>
<accession>A0A8H5FVC9</accession>
<feature type="domain" description="ABC1 atypical kinase-like" evidence="2">
    <location>
        <begin position="399"/>
        <end position="479"/>
    </location>
</feature>
<feature type="domain" description="ABC1 atypical kinase-like" evidence="2">
    <location>
        <begin position="173"/>
        <end position="352"/>
    </location>
</feature>
<gene>
    <name evidence="3" type="ORF">D9756_009121</name>
</gene>
<dbReference type="Proteomes" id="UP000559027">
    <property type="component" value="Unassembled WGS sequence"/>
</dbReference>
<dbReference type="PANTHER" id="PTHR43173">
    <property type="entry name" value="ABC1 FAMILY PROTEIN"/>
    <property type="match status" value="1"/>
</dbReference>
<evidence type="ECO:0000259" key="2">
    <source>
        <dbReference type="Pfam" id="PF03109"/>
    </source>
</evidence>
<dbReference type="AlphaFoldDB" id="A0A8H5FVC9"/>
<protein>
    <recommendedName>
        <fullName evidence="2">ABC1 atypical kinase-like domain-containing protein</fullName>
    </recommendedName>
</protein>
<sequence length="674" mass="76462">MLRLGLSGCRSVTATMPWRSLGQSLGGEAGFRPRFAVERYSRIRADGLRTLRVFSTTPPPPQDKPSRTLRYGRRAAYVALGLGAIYAFDKYYNASAISRNLRTVWTCALITLDYKFNFTPEKSEKIPELHERVAQRMYDLLTSNGGLYIKIGQAIGANAAVLPKAFQNKFASLFDDAPQLPYSTIHNVFLKELGAPPDGPGGIFEIFEKEAVASASIAQVHKAKLWGKDEWVAVKVQKPDVSIQMEWDLTIYGGVMWMFEREFELPVYFAVDFVSDHLRQELDFEREAENASKTAAFIESEPTLRGKVYIPKVYPEYSTKKVMVAEWIEGVRLSDRKGIRRLVGEKEPIVEDAVPRSVASAPSTDLSSSSIAPAPSPISVKSPSTSFTFPAKPLKGGTQSIMHTMVSLFSAQMFNWGWVHCDPHPGNIIIRPSPTSPTQPQLVLIDHGLYVQVPEQFKREWVDLWRGMLSGDFSQVENVTKSWGMGMPDLLASFTLMKPVVLRRNRKKVQKEVKDEEKKERRPLTQYEQSVLMKQKLKGFLTDTDRMPKVLIFLTRNMRMVQGNNQSLGSPVNRIKITGYWASKSQIRNPNLSFGQRIREWWSHIVFRGVMLSLDISFWKTKFIAWLGDVRYRLFGGDDSSRKKRNFEEELERNMREFAREGLGIDVGEGVFAG</sequence>
<comment type="similarity">
    <text evidence="1">Belongs to the protein kinase superfamily. ADCK protein kinase family.</text>
</comment>
<proteinExistence type="inferred from homology"/>
<keyword evidence="4" id="KW-1185">Reference proteome</keyword>
<evidence type="ECO:0000256" key="1">
    <source>
        <dbReference type="ARBA" id="ARBA00009670"/>
    </source>
</evidence>
<dbReference type="InterPro" id="IPR004147">
    <property type="entry name" value="ABC1_dom"/>
</dbReference>
<dbReference type="PANTHER" id="PTHR43173:SF37">
    <property type="entry name" value="ABC1 FAMILY PROTEIN C10F6.14C"/>
    <property type="match status" value="1"/>
</dbReference>
<dbReference type="InterPro" id="IPR045307">
    <property type="entry name" value="ADCK1_dom"/>
</dbReference>
<organism evidence="3 4">
    <name type="scientific">Leucocoprinus leucothites</name>
    <dbReference type="NCBI Taxonomy" id="201217"/>
    <lineage>
        <taxon>Eukaryota</taxon>
        <taxon>Fungi</taxon>
        <taxon>Dikarya</taxon>
        <taxon>Basidiomycota</taxon>
        <taxon>Agaricomycotina</taxon>
        <taxon>Agaricomycetes</taxon>
        <taxon>Agaricomycetidae</taxon>
        <taxon>Agaricales</taxon>
        <taxon>Agaricineae</taxon>
        <taxon>Agaricaceae</taxon>
        <taxon>Leucocoprinus</taxon>
    </lineage>
</organism>
<dbReference type="InterPro" id="IPR051130">
    <property type="entry name" value="Mito_struct-func_regulator"/>
</dbReference>
<reference evidence="3 4" key="1">
    <citation type="journal article" date="2020" name="ISME J.">
        <title>Uncovering the hidden diversity of litter-decomposition mechanisms in mushroom-forming fungi.</title>
        <authorList>
            <person name="Floudas D."/>
            <person name="Bentzer J."/>
            <person name="Ahren D."/>
            <person name="Johansson T."/>
            <person name="Persson P."/>
            <person name="Tunlid A."/>
        </authorList>
    </citation>
    <scope>NUCLEOTIDE SEQUENCE [LARGE SCALE GENOMIC DNA]</scope>
    <source>
        <strain evidence="3 4">CBS 146.42</strain>
    </source>
</reference>
<dbReference type="SUPFAM" id="SSF56112">
    <property type="entry name" value="Protein kinase-like (PK-like)"/>
    <property type="match status" value="1"/>
</dbReference>
<dbReference type="EMBL" id="JAACJO010000015">
    <property type="protein sequence ID" value="KAF5350128.1"/>
    <property type="molecule type" value="Genomic_DNA"/>
</dbReference>
<name>A0A8H5FVC9_9AGAR</name>
<dbReference type="CDD" id="cd13969">
    <property type="entry name" value="ADCK1-like"/>
    <property type="match status" value="1"/>
</dbReference>